<organism evidence="1 2">
    <name type="scientific">Candidatus Syntrophonatronum acetioxidans</name>
    <dbReference type="NCBI Taxonomy" id="1795816"/>
    <lineage>
        <taxon>Bacteria</taxon>
        <taxon>Bacillati</taxon>
        <taxon>Bacillota</taxon>
        <taxon>Clostridia</taxon>
        <taxon>Eubacteriales</taxon>
        <taxon>Syntrophomonadaceae</taxon>
        <taxon>Candidatus Syntrophonatronum</taxon>
    </lineage>
</organism>
<evidence type="ECO:0000313" key="1">
    <source>
        <dbReference type="EMBL" id="RQD78232.1"/>
    </source>
</evidence>
<dbReference type="AlphaFoldDB" id="A0A424YIJ0"/>
<dbReference type="Proteomes" id="UP000285138">
    <property type="component" value="Unassembled WGS sequence"/>
</dbReference>
<protein>
    <submittedName>
        <fullName evidence="1">Uncharacterized protein</fullName>
    </submittedName>
</protein>
<name>A0A424YIJ0_9FIRM</name>
<accession>A0A424YIJ0</accession>
<proteinExistence type="predicted"/>
<evidence type="ECO:0000313" key="2">
    <source>
        <dbReference type="Proteomes" id="UP000285138"/>
    </source>
</evidence>
<sequence>KVNWEKIKEIVEENVEYYNETGDKVNLPYPEYVIFTEDMTIVDVFSSECMRFDVDPIEYYGDYFTKSKLFKDFQTK</sequence>
<dbReference type="EMBL" id="QZAA01000031">
    <property type="protein sequence ID" value="RQD78232.1"/>
    <property type="molecule type" value="Genomic_DNA"/>
</dbReference>
<comment type="caution">
    <text evidence="1">The sequence shown here is derived from an EMBL/GenBank/DDBJ whole genome shotgun (WGS) entry which is preliminary data.</text>
</comment>
<gene>
    <name evidence="1" type="ORF">D5R97_00770</name>
</gene>
<feature type="non-terminal residue" evidence="1">
    <location>
        <position position="1"/>
    </location>
</feature>
<reference evidence="1 2" key="1">
    <citation type="submission" date="2018-08" db="EMBL/GenBank/DDBJ databases">
        <title>The metabolism and importance of syntrophic acetate oxidation coupled to methane or sulfide production in haloalkaline environments.</title>
        <authorList>
            <person name="Timmers P.H.A."/>
            <person name="Vavourakis C.D."/>
            <person name="Sorokin D.Y."/>
            <person name="Sinninghe Damste J.S."/>
            <person name="Muyzer G."/>
            <person name="Stams A.J.M."/>
            <person name="Plugge C.M."/>
        </authorList>
    </citation>
    <scope>NUCLEOTIDE SEQUENCE [LARGE SCALE GENOMIC DNA]</scope>
    <source>
        <strain evidence="1">MSAO_Bac1</strain>
    </source>
</reference>